<evidence type="ECO:0000256" key="3">
    <source>
        <dbReference type="ARBA" id="ARBA00023163"/>
    </source>
</evidence>
<dbReference type="AlphaFoldDB" id="A0A2U1S9Q3"/>
<keyword evidence="1" id="KW-0805">Transcription regulation</keyword>
<evidence type="ECO:0000256" key="1">
    <source>
        <dbReference type="ARBA" id="ARBA00023015"/>
    </source>
</evidence>
<comment type="caution">
    <text evidence="5">The sequence shown here is derived from an EMBL/GenBank/DDBJ whole genome shotgun (WGS) entry which is preliminary data.</text>
</comment>
<organism evidence="5 6">
    <name type="scientific">Methanobrevibacter woesei</name>
    <dbReference type="NCBI Taxonomy" id="190976"/>
    <lineage>
        <taxon>Archaea</taxon>
        <taxon>Methanobacteriati</taxon>
        <taxon>Methanobacteriota</taxon>
        <taxon>Methanomada group</taxon>
        <taxon>Methanobacteria</taxon>
        <taxon>Methanobacteriales</taxon>
        <taxon>Methanobacteriaceae</taxon>
        <taxon>Methanobrevibacter</taxon>
    </lineage>
</organism>
<feature type="domain" description="HTH marR-type" evidence="4">
    <location>
        <begin position="1"/>
        <end position="145"/>
    </location>
</feature>
<dbReference type="Gene3D" id="1.10.10.10">
    <property type="entry name" value="Winged helix-like DNA-binding domain superfamily/Winged helix DNA-binding domain"/>
    <property type="match status" value="1"/>
</dbReference>
<dbReference type="Proteomes" id="UP000245577">
    <property type="component" value="Unassembled WGS sequence"/>
</dbReference>
<keyword evidence="6" id="KW-1185">Reference proteome</keyword>
<accession>A0A2U1S9Q3</accession>
<dbReference type="SUPFAM" id="SSF46785">
    <property type="entry name" value="Winged helix' DNA-binding domain"/>
    <property type="match status" value="1"/>
</dbReference>
<name>A0A2U1S9Q3_9EURY</name>
<dbReference type="GO" id="GO:0003677">
    <property type="term" value="F:DNA binding"/>
    <property type="evidence" value="ECO:0007669"/>
    <property type="project" value="UniProtKB-KW"/>
</dbReference>
<dbReference type="PANTHER" id="PTHR42756">
    <property type="entry name" value="TRANSCRIPTIONAL REGULATOR, MARR"/>
    <property type="match status" value="1"/>
</dbReference>
<dbReference type="PROSITE" id="PS50995">
    <property type="entry name" value="HTH_MARR_2"/>
    <property type="match status" value="1"/>
</dbReference>
<dbReference type="OrthoDB" id="10712at2157"/>
<dbReference type="PANTHER" id="PTHR42756:SF1">
    <property type="entry name" value="TRANSCRIPTIONAL REPRESSOR OF EMRAB OPERON"/>
    <property type="match status" value="1"/>
</dbReference>
<sequence>MKKAEDVIEETPFLITHIISIHKTHDIFLNKFIKESGIKPSQYYMLLYLNENKDFNQSEIAACCLMDRCGVSRAFKEFEEKGIITREISKESKREYDVSLTEKGQKIVDFLLSKEFEWEEEICDNFDIDSDELHRIMAQFSRLSVDFNKKRYSKK</sequence>
<protein>
    <submittedName>
        <fullName evidence="5">Transcriptional repressor MprA</fullName>
    </submittedName>
</protein>
<evidence type="ECO:0000313" key="6">
    <source>
        <dbReference type="Proteomes" id="UP000245577"/>
    </source>
</evidence>
<dbReference type="InterPro" id="IPR036390">
    <property type="entry name" value="WH_DNA-bd_sf"/>
</dbReference>
<gene>
    <name evidence="5" type="ORF">MBBWO_00260</name>
</gene>
<dbReference type="GO" id="GO:0003700">
    <property type="term" value="F:DNA-binding transcription factor activity"/>
    <property type="evidence" value="ECO:0007669"/>
    <property type="project" value="InterPro"/>
</dbReference>
<evidence type="ECO:0000259" key="4">
    <source>
        <dbReference type="PROSITE" id="PS50995"/>
    </source>
</evidence>
<dbReference type="RefSeq" id="WP_116668863.1">
    <property type="nucleotide sequence ID" value="NZ_JALEWY010000007.1"/>
</dbReference>
<dbReference type="EMBL" id="MZGU01000001">
    <property type="protein sequence ID" value="PWB87248.1"/>
    <property type="molecule type" value="Genomic_DNA"/>
</dbReference>
<dbReference type="InterPro" id="IPR000835">
    <property type="entry name" value="HTH_MarR-typ"/>
</dbReference>
<evidence type="ECO:0000313" key="5">
    <source>
        <dbReference type="EMBL" id="PWB87248.1"/>
    </source>
</evidence>
<reference evidence="5 6" key="1">
    <citation type="submission" date="2017-03" db="EMBL/GenBank/DDBJ databases">
        <title>Genome sequence of Methanobrevibacter wosei.</title>
        <authorList>
            <person name="Poehlein A."/>
            <person name="Seedorf H."/>
            <person name="Daniel R."/>
        </authorList>
    </citation>
    <scope>NUCLEOTIDE SEQUENCE [LARGE SCALE GENOMIC DNA]</scope>
    <source>
        <strain evidence="5 6">DSM 11979</strain>
    </source>
</reference>
<dbReference type="InterPro" id="IPR036388">
    <property type="entry name" value="WH-like_DNA-bd_sf"/>
</dbReference>
<keyword evidence="2" id="KW-0238">DNA-binding</keyword>
<keyword evidence="3" id="KW-0804">Transcription</keyword>
<dbReference type="Pfam" id="PF12802">
    <property type="entry name" value="MarR_2"/>
    <property type="match status" value="1"/>
</dbReference>
<dbReference type="SMART" id="SM00347">
    <property type="entry name" value="HTH_MARR"/>
    <property type="match status" value="1"/>
</dbReference>
<evidence type="ECO:0000256" key="2">
    <source>
        <dbReference type="ARBA" id="ARBA00023125"/>
    </source>
</evidence>
<proteinExistence type="predicted"/>